<dbReference type="EMBL" id="QPGL01000003">
    <property type="protein sequence ID" value="RCS69253.1"/>
    <property type="molecule type" value="Genomic_DNA"/>
</dbReference>
<proteinExistence type="predicted"/>
<comment type="caution">
    <text evidence="1">The sequence shown here is derived from an EMBL/GenBank/DDBJ whole genome shotgun (WGS) entry which is preliminary data.</text>
</comment>
<name>A0A368LGU5_9VIBR</name>
<dbReference type="AlphaFoldDB" id="A0A368LGU5"/>
<keyword evidence="2" id="KW-1185">Reference proteome</keyword>
<evidence type="ECO:0000313" key="2">
    <source>
        <dbReference type="Proteomes" id="UP000252479"/>
    </source>
</evidence>
<evidence type="ECO:0000313" key="1">
    <source>
        <dbReference type="EMBL" id="RCS69253.1"/>
    </source>
</evidence>
<organism evidence="1 2">
    <name type="scientific">Vibrio casei</name>
    <dbReference type="NCBI Taxonomy" id="673372"/>
    <lineage>
        <taxon>Bacteria</taxon>
        <taxon>Pseudomonadati</taxon>
        <taxon>Pseudomonadota</taxon>
        <taxon>Gammaproteobacteria</taxon>
        <taxon>Vibrionales</taxon>
        <taxon>Vibrionaceae</taxon>
        <taxon>Vibrio</taxon>
    </lineage>
</organism>
<gene>
    <name evidence="1" type="ORF">CIK83_16825</name>
</gene>
<protein>
    <submittedName>
        <fullName evidence="1">Uncharacterized protein</fullName>
    </submittedName>
</protein>
<dbReference type="GeneID" id="303190588"/>
<reference evidence="1 2" key="1">
    <citation type="journal article" date="2017" name="Elife">
        <title>Extensive horizontal gene transfer in cheese-associated bacteria.</title>
        <authorList>
            <person name="Bonham K.S."/>
            <person name="Wolfe B.E."/>
            <person name="Dutton R.J."/>
        </authorList>
    </citation>
    <scope>NUCLEOTIDE SEQUENCE [LARGE SCALE GENOMIC DNA]</scope>
    <source>
        <strain evidence="1 2">JB196</strain>
    </source>
</reference>
<sequence>MGIINRLKQRLESLQSSENFRYLEQLSDEKLKALSIDGESKAQKHAAQQELLKRALRQT</sequence>
<dbReference type="RefSeq" id="WP_086962391.1">
    <property type="nucleotide sequence ID" value="NZ_AP018680.1"/>
</dbReference>
<dbReference type="OrthoDB" id="9921275at2"/>
<dbReference type="Proteomes" id="UP000252479">
    <property type="component" value="Unassembled WGS sequence"/>
</dbReference>
<accession>A0A368LGU5</accession>